<sequence>MTVGIDEGAVIEYIVTTFPDLQCEVVQGNWFFFRGADRKVPAITLMSNDAFDTYSDLGRPSVYRLNIGVSSDTFDRLVSGSASTSAVDYTESDRILAHPEYGGAKWVCVVNPSEDTFAETVRPLLAEAHSRGEPPLTG</sequence>
<dbReference type="Proteomes" id="UP000045782">
    <property type="component" value="Unassembled WGS sequence"/>
</dbReference>
<protein>
    <recommendedName>
        <fullName evidence="1">DUF6194 domain-containing protein</fullName>
    </recommendedName>
</protein>
<dbReference type="Pfam" id="PF19694">
    <property type="entry name" value="DUF6194"/>
    <property type="match status" value="1"/>
</dbReference>
<feature type="domain" description="DUF6194" evidence="1">
    <location>
        <begin position="9"/>
        <end position="131"/>
    </location>
</feature>
<gene>
    <name evidence="2" type="ORF">ERS075579_04429</name>
</gene>
<accession>A0A0U1ANP7</accession>
<dbReference type="AlphaFoldDB" id="A0A0U1ANP7"/>
<dbReference type="EMBL" id="CSWP01000011">
    <property type="protein sequence ID" value="CPV68649.1"/>
    <property type="molecule type" value="Genomic_DNA"/>
</dbReference>
<name>A0A0U1ANP7_9MYCO</name>
<organism evidence="2 3">
    <name type="scientific">Mycobacteroides abscessus</name>
    <dbReference type="NCBI Taxonomy" id="36809"/>
    <lineage>
        <taxon>Bacteria</taxon>
        <taxon>Bacillati</taxon>
        <taxon>Actinomycetota</taxon>
        <taxon>Actinomycetes</taxon>
        <taxon>Mycobacteriales</taxon>
        <taxon>Mycobacteriaceae</taxon>
        <taxon>Mycobacteroides</taxon>
    </lineage>
</organism>
<evidence type="ECO:0000313" key="2">
    <source>
        <dbReference type="EMBL" id="CPV68649.1"/>
    </source>
</evidence>
<dbReference type="RefSeq" id="WP_005068072.1">
    <property type="nucleotide sequence ID" value="NZ_AP022621.1"/>
</dbReference>
<proteinExistence type="predicted"/>
<dbReference type="InterPro" id="IPR045676">
    <property type="entry name" value="DUF6194"/>
</dbReference>
<evidence type="ECO:0000313" key="3">
    <source>
        <dbReference type="Proteomes" id="UP000045782"/>
    </source>
</evidence>
<evidence type="ECO:0000259" key="1">
    <source>
        <dbReference type="Pfam" id="PF19694"/>
    </source>
</evidence>
<reference evidence="2 3" key="1">
    <citation type="submission" date="2015-03" db="EMBL/GenBank/DDBJ databases">
        <authorList>
            <person name="Murphy D."/>
        </authorList>
    </citation>
    <scope>NUCLEOTIDE SEQUENCE [LARGE SCALE GENOMIC DNA]</scope>
    <source>
        <strain evidence="2 3">PAP088</strain>
    </source>
</reference>